<feature type="region of interest" description="Disordered" evidence="1">
    <location>
        <begin position="1"/>
        <end position="68"/>
    </location>
</feature>
<gene>
    <name evidence="2" type="ORF">O181_110200</name>
</gene>
<organism evidence="2 3">
    <name type="scientific">Austropuccinia psidii MF-1</name>
    <dbReference type="NCBI Taxonomy" id="1389203"/>
    <lineage>
        <taxon>Eukaryota</taxon>
        <taxon>Fungi</taxon>
        <taxon>Dikarya</taxon>
        <taxon>Basidiomycota</taxon>
        <taxon>Pucciniomycotina</taxon>
        <taxon>Pucciniomycetes</taxon>
        <taxon>Pucciniales</taxon>
        <taxon>Sphaerophragmiaceae</taxon>
        <taxon>Austropuccinia</taxon>
    </lineage>
</organism>
<feature type="compositionally biased region" description="Low complexity" evidence="1">
    <location>
        <begin position="1"/>
        <end position="11"/>
    </location>
</feature>
<evidence type="ECO:0000313" key="2">
    <source>
        <dbReference type="EMBL" id="MBW0570485.1"/>
    </source>
</evidence>
<protein>
    <submittedName>
        <fullName evidence="2">Uncharacterized protein</fullName>
    </submittedName>
</protein>
<reference evidence="2" key="1">
    <citation type="submission" date="2021-03" db="EMBL/GenBank/DDBJ databases">
        <title>Draft genome sequence of rust myrtle Austropuccinia psidii MF-1, a brazilian biotype.</title>
        <authorList>
            <person name="Quecine M.C."/>
            <person name="Pachon D.M.R."/>
            <person name="Bonatelli M.L."/>
            <person name="Correr F.H."/>
            <person name="Franceschini L.M."/>
            <person name="Leite T.F."/>
            <person name="Margarido G.R.A."/>
            <person name="Almeida C.A."/>
            <person name="Ferrarezi J.A."/>
            <person name="Labate C.A."/>
        </authorList>
    </citation>
    <scope>NUCLEOTIDE SEQUENCE</scope>
    <source>
        <strain evidence="2">MF-1</strain>
    </source>
</reference>
<dbReference type="Proteomes" id="UP000765509">
    <property type="component" value="Unassembled WGS sequence"/>
</dbReference>
<sequence length="68" mass="7540">MIQSINSTTIAPTPPSPPLFQNLHQLPPPMIQSNTSTTIIPKTPQPHPIQPNNCHHLHHHPPNTDPTH</sequence>
<dbReference type="AlphaFoldDB" id="A0A9Q3PRA2"/>
<keyword evidence="3" id="KW-1185">Reference proteome</keyword>
<comment type="caution">
    <text evidence="2">The sequence shown here is derived from an EMBL/GenBank/DDBJ whole genome shotgun (WGS) entry which is preliminary data.</text>
</comment>
<name>A0A9Q3PRA2_9BASI</name>
<evidence type="ECO:0000313" key="3">
    <source>
        <dbReference type="Proteomes" id="UP000765509"/>
    </source>
</evidence>
<feature type="compositionally biased region" description="Polar residues" evidence="1">
    <location>
        <begin position="31"/>
        <end position="40"/>
    </location>
</feature>
<accession>A0A9Q3PRA2</accession>
<evidence type="ECO:0000256" key="1">
    <source>
        <dbReference type="SAM" id="MobiDB-lite"/>
    </source>
</evidence>
<proteinExistence type="predicted"/>
<dbReference type="EMBL" id="AVOT02086333">
    <property type="protein sequence ID" value="MBW0570485.1"/>
    <property type="molecule type" value="Genomic_DNA"/>
</dbReference>